<comment type="catalytic activity">
    <reaction evidence="8">
        <text>adenosine + phosphate = alpha-D-ribose 1-phosphate + adenine</text>
        <dbReference type="Rhea" id="RHEA:27642"/>
        <dbReference type="ChEBI" id="CHEBI:16335"/>
        <dbReference type="ChEBI" id="CHEBI:16708"/>
        <dbReference type="ChEBI" id="CHEBI:43474"/>
        <dbReference type="ChEBI" id="CHEBI:57720"/>
        <dbReference type="EC" id="2.4.2.1"/>
    </reaction>
    <physiologicalReaction direction="left-to-right" evidence="8">
        <dbReference type="Rhea" id="RHEA:27643"/>
    </physiologicalReaction>
</comment>
<dbReference type="GO" id="GO:0016787">
    <property type="term" value="F:hydrolase activity"/>
    <property type="evidence" value="ECO:0007669"/>
    <property type="project" value="UniProtKB-KW"/>
</dbReference>
<evidence type="ECO:0000256" key="8">
    <source>
        <dbReference type="ARBA" id="ARBA00048968"/>
    </source>
</evidence>
<evidence type="ECO:0000256" key="10">
    <source>
        <dbReference type="RuleBase" id="RU361274"/>
    </source>
</evidence>
<evidence type="ECO:0000313" key="12">
    <source>
        <dbReference type="Proteomes" id="UP000322981"/>
    </source>
</evidence>
<comment type="catalytic activity">
    <reaction evidence="9">
        <text>S-methyl-5'-thioadenosine + phosphate = 5-(methylsulfanyl)-alpha-D-ribose 1-phosphate + adenine</text>
        <dbReference type="Rhea" id="RHEA:11852"/>
        <dbReference type="ChEBI" id="CHEBI:16708"/>
        <dbReference type="ChEBI" id="CHEBI:17509"/>
        <dbReference type="ChEBI" id="CHEBI:43474"/>
        <dbReference type="ChEBI" id="CHEBI:58533"/>
        <dbReference type="EC" id="2.4.2.28"/>
    </reaction>
    <physiologicalReaction direction="left-to-right" evidence="9">
        <dbReference type="Rhea" id="RHEA:11853"/>
    </physiologicalReaction>
</comment>
<dbReference type="InterPro" id="IPR011324">
    <property type="entry name" value="Cytotoxic_necrot_fac-like_cat"/>
</dbReference>
<dbReference type="Proteomes" id="UP000322981">
    <property type="component" value="Unassembled WGS sequence"/>
</dbReference>
<gene>
    <name evidence="11" type="primary">pgeF</name>
    <name evidence="11" type="ORF">F2Q65_00335</name>
</gene>
<evidence type="ECO:0000256" key="4">
    <source>
        <dbReference type="ARBA" id="ARBA00022723"/>
    </source>
</evidence>
<evidence type="ECO:0000256" key="9">
    <source>
        <dbReference type="ARBA" id="ARBA00049893"/>
    </source>
</evidence>
<reference evidence="11 12" key="1">
    <citation type="submission" date="2019-09" db="EMBL/GenBank/DDBJ databases">
        <title>Whole-genome sequence of the purple sulfur bacterium Thiohalocapsa marina DSM 19078.</title>
        <authorList>
            <person name="Kyndt J.A."/>
            <person name="Meyer T.E."/>
        </authorList>
    </citation>
    <scope>NUCLEOTIDE SEQUENCE [LARGE SCALE GENOMIC DNA]</scope>
    <source>
        <strain evidence="11 12">DSM 19078</strain>
    </source>
</reference>
<accession>A0A5M8FVU0</accession>
<keyword evidence="12" id="KW-1185">Reference proteome</keyword>
<keyword evidence="3" id="KW-0808">Transferase</keyword>
<dbReference type="GO" id="GO:0005507">
    <property type="term" value="F:copper ion binding"/>
    <property type="evidence" value="ECO:0007669"/>
    <property type="project" value="TreeGrafter"/>
</dbReference>
<dbReference type="Gene3D" id="3.60.140.10">
    <property type="entry name" value="CNF1/YfiH-like putative cysteine hydrolases"/>
    <property type="match status" value="1"/>
</dbReference>
<dbReference type="InterPro" id="IPR038371">
    <property type="entry name" value="Cu_polyphenol_OxRdtase_sf"/>
</dbReference>
<comment type="similarity">
    <text evidence="2 10">Belongs to the purine nucleoside phosphorylase YfiH/LACC1 family.</text>
</comment>
<dbReference type="EMBL" id="VWXX01000001">
    <property type="protein sequence ID" value="KAA6187948.1"/>
    <property type="molecule type" value="Genomic_DNA"/>
</dbReference>
<dbReference type="NCBIfam" id="TIGR00726">
    <property type="entry name" value="peptidoglycan editing factor PgeF"/>
    <property type="match status" value="1"/>
</dbReference>
<keyword evidence="6" id="KW-0862">Zinc</keyword>
<dbReference type="GO" id="GO:0017061">
    <property type="term" value="F:S-methyl-5-thioadenosine phosphorylase activity"/>
    <property type="evidence" value="ECO:0007669"/>
    <property type="project" value="UniProtKB-EC"/>
</dbReference>
<organism evidence="11 12">
    <name type="scientific">Thiohalocapsa marina</name>
    <dbReference type="NCBI Taxonomy" id="424902"/>
    <lineage>
        <taxon>Bacteria</taxon>
        <taxon>Pseudomonadati</taxon>
        <taxon>Pseudomonadota</taxon>
        <taxon>Gammaproteobacteria</taxon>
        <taxon>Chromatiales</taxon>
        <taxon>Chromatiaceae</taxon>
        <taxon>Thiohalocapsa</taxon>
    </lineage>
</organism>
<evidence type="ECO:0000256" key="3">
    <source>
        <dbReference type="ARBA" id="ARBA00022679"/>
    </source>
</evidence>
<comment type="catalytic activity">
    <reaction evidence="7">
        <text>adenosine + H2O + H(+) = inosine + NH4(+)</text>
        <dbReference type="Rhea" id="RHEA:24408"/>
        <dbReference type="ChEBI" id="CHEBI:15377"/>
        <dbReference type="ChEBI" id="CHEBI:15378"/>
        <dbReference type="ChEBI" id="CHEBI:16335"/>
        <dbReference type="ChEBI" id="CHEBI:17596"/>
        <dbReference type="ChEBI" id="CHEBI:28938"/>
        <dbReference type="EC" id="3.5.4.4"/>
    </reaction>
    <physiologicalReaction direction="left-to-right" evidence="7">
        <dbReference type="Rhea" id="RHEA:24409"/>
    </physiologicalReaction>
</comment>
<dbReference type="OrthoDB" id="4279at2"/>
<protein>
    <recommendedName>
        <fullName evidence="10">Purine nucleoside phosphorylase</fullName>
    </recommendedName>
</protein>
<evidence type="ECO:0000256" key="7">
    <source>
        <dbReference type="ARBA" id="ARBA00047989"/>
    </source>
</evidence>
<name>A0A5M8FVU0_9GAMM</name>
<dbReference type="RefSeq" id="WP_150089693.1">
    <property type="nucleotide sequence ID" value="NZ_JBFUOH010000011.1"/>
</dbReference>
<sequence>MRADQQATLVRSLIRPDWPAPPQVRAFTTTRHGGVSHGAHAGLNLADHVNDDPACVAVNRQRLRRALALPAEPVWLTQVHGCDVHCPDENGNGTDSLADIGDDAAPFASAGPRADAVVSRRPHLVCAVLTADCLPLLLCDQAGTRVGAVHAGWRGLLAGVIEAAVQRMLAIGDPRPTQLLAWLGPAIGPSAFEVGAEVREQFCDAADAASRAFRPTGQGRYLADLYTLARQRLTSMGVQRVSGGRYCTLSDPARFYSYRRDGSTGRMASLIWLDPGRSR</sequence>
<dbReference type="AlphaFoldDB" id="A0A5M8FVU0"/>
<keyword evidence="4" id="KW-0479">Metal-binding</keyword>
<dbReference type="SUPFAM" id="SSF64438">
    <property type="entry name" value="CNF1/YfiH-like putative cysteine hydrolases"/>
    <property type="match status" value="1"/>
</dbReference>
<dbReference type="InterPro" id="IPR003730">
    <property type="entry name" value="Cu_polyphenol_OxRdtase"/>
</dbReference>
<keyword evidence="5" id="KW-0378">Hydrolase</keyword>
<evidence type="ECO:0000256" key="2">
    <source>
        <dbReference type="ARBA" id="ARBA00007353"/>
    </source>
</evidence>
<evidence type="ECO:0000313" key="11">
    <source>
        <dbReference type="EMBL" id="KAA6187948.1"/>
    </source>
</evidence>
<dbReference type="Pfam" id="PF02578">
    <property type="entry name" value="Cu-oxidase_4"/>
    <property type="match status" value="1"/>
</dbReference>
<dbReference type="PANTHER" id="PTHR30616:SF2">
    <property type="entry name" value="PURINE NUCLEOSIDE PHOSPHORYLASE LACC1"/>
    <property type="match status" value="1"/>
</dbReference>
<dbReference type="CDD" id="cd16833">
    <property type="entry name" value="YfiH"/>
    <property type="match status" value="1"/>
</dbReference>
<comment type="caution">
    <text evidence="11">The sequence shown here is derived from an EMBL/GenBank/DDBJ whole genome shotgun (WGS) entry which is preliminary data.</text>
</comment>
<evidence type="ECO:0000256" key="6">
    <source>
        <dbReference type="ARBA" id="ARBA00022833"/>
    </source>
</evidence>
<proteinExistence type="inferred from homology"/>
<evidence type="ECO:0000256" key="5">
    <source>
        <dbReference type="ARBA" id="ARBA00022801"/>
    </source>
</evidence>
<comment type="catalytic activity">
    <reaction evidence="1">
        <text>inosine + phosphate = alpha-D-ribose 1-phosphate + hypoxanthine</text>
        <dbReference type="Rhea" id="RHEA:27646"/>
        <dbReference type="ChEBI" id="CHEBI:17368"/>
        <dbReference type="ChEBI" id="CHEBI:17596"/>
        <dbReference type="ChEBI" id="CHEBI:43474"/>
        <dbReference type="ChEBI" id="CHEBI:57720"/>
        <dbReference type="EC" id="2.4.2.1"/>
    </reaction>
    <physiologicalReaction direction="left-to-right" evidence="1">
        <dbReference type="Rhea" id="RHEA:27647"/>
    </physiologicalReaction>
</comment>
<evidence type="ECO:0000256" key="1">
    <source>
        <dbReference type="ARBA" id="ARBA00000553"/>
    </source>
</evidence>
<dbReference type="PANTHER" id="PTHR30616">
    <property type="entry name" value="UNCHARACTERIZED PROTEIN YFIH"/>
    <property type="match status" value="1"/>
</dbReference>